<dbReference type="InterPro" id="IPR021858">
    <property type="entry name" value="Fun_TF"/>
</dbReference>
<evidence type="ECO:0000313" key="1">
    <source>
        <dbReference type="EMBL" id="RDW68389.1"/>
    </source>
</evidence>
<evidence type="ECO:0000313" key="2">
    <source>
        <dbReference type="Proteomes" id="UP000256328"/>
    </source>
</evidence>
<evidence type="ECO:0008006" key="3">
    <source>
        <dbReference type="Google" id="ProtNLM"/>
    </source>
</evidence>
<name>A0A3D8R2W3_9HELO</name>
<dbReference type="Pfam" id="PF11951">
    <property type="entry name" value="Fungal_trans_2"/>
    <property type="match status" value="1"/>
</dbReference>
<keyword evidence="2" id="KW-1185">Reference proteome</keyword>
<dbReference type="AlphaFoldDB" id="A0A3D8R2W3"/>
<accession>A0A3D8R2W3</accession>
<proteinExistence type="predicted"/>
<dbReference type="EMBL" id="PDLN01000013">
    <property type="protein sequence ID" value="RDW68389.1"/>
    <property type="molecule type" value="Genomic_DNA"/>
</dbReference>
<protein>
    <recommendedName>
        <fullName evidence="3">Transcription factor domain-containing protein</fullName>
    </recommendedName>
</protein>
<dbReference type="Proteomes" id="UP000256328">
    <property type="component" value="Unassembled WGS sequence"/>
</dbReference>
<dbReference type="PANTHER" id="PTHR47784">
    <property type="entry name" value="STEROL UPTAKE CONTROL PROTEIN 2"/>
    <property type="match status" value="1"/>
</dbReference>
<dbReference type="InterPro" id="IPR053157">
    <property type="entry name" value="Sterol_Uptake_Regulator"/>
</dbReference>
<sequence>MQTPSEYSHNPEFRGPFTMLDLELFNHWLSATGQETFTEALKESDLFKTTFVELGFRNPFLMHEILSLSALHLAHITPQRAVEFTFASTTHHDLGLSLFQPMITQLSRENCDACFAFCSLLTVHTWATQNRTPDSDLLLLPQRSSEVLDTQHLQWMKLHKGNRAVLHVIWPWIESGALAPLFRPWAGFQENAPVSLPPREQAALDLVAESWRSEDNIPGQVKMTLEMTLHMLKSVCSLALMHNDISDHAATLAWMTLVPEEFILLVEDRVPQALLILASYCVMLKRLDSVWWCRGIADNLLRTLFKFLGGEMGKWERYLRWPMEEVIGTQGGNVDMDIGERREPRWDTSTLCPACIFAGTAICTHL</sequence>
<reference evidence="1 2" key="1">
    <citation type="journal article" date="2018" name="IMA Fungus">
        <title>IMA Genome-F 9: Draft genome sequence of Annulohypoxylon stygium, Aspergillus mulundensis, Berkeleyomyces basicola (syn. Thielaviopsis basicola), Ceratocystis smalleyi, two Cercospora beticola strains, Coleophoma cylindrospora, Fusarium fracticaudum, Phialophora cf. hyalina, and Morchella septimelata.</title>
        <authorList>
            <person name="Wingfield B.D."/>
            <person name="Bills G.F."/>
            <person name="Dong Y."/>
            <person name="Huang W."/>
            <person name="Nel W.J."/>
            <person name="Swalarsk-Parry B.S."/>
            <person name="Vaghefi N."/>
            <person name="Wilken P.M."/>
            <person name="An Z."/>
            <person name="de Beer Z.W."/>
            <person name="De Vos L."/>
            <person name="Chen L."/>
            <person name="Duong T.A."/>
            <person name="Gao Y."/>
            <person name="Hammerbacher A."/>
            <person name="Kikkert J.R."/>
            <person name="Li Y."/>
            <person name="Li H."/>
            <person name="Li K."/>
            <person name="Li Q."/>
            <person name="Liu X."/>
            <person name="Ma X."/>
            <person name="Naidoo K."/>
            <person name="Pethybridge S.J."/>
            <person name="Sun J."/>
            <person name="Steenkamp E.T."/>
            <person name="van der Nest M.A."/>
            <person name="van Wyk S."/>
            <person name="Wingfield M.J."/>
            <person name="Xiong C."/>
            <person name="Yue Q."/>
            <person name="Zhang X."/>
        </authorList>
    </citation>
    <scope>NUCLEOTIDE SEQUENCE [LARGE SCALE GENOMIC DNA]</scope>
    <source>
        <strain evidence="1 2">BP5796</strain>
    </source>
</reference>
<organism evidence="1 2">
    <name type="scientific">Coleophoma crateriformis</name>
    <dbReference type="NCBI Taxonomy" id="565419"/>
    <lineage>
        <taxon>Eukaryota</taxon>
        <taxon>Fungi</taxon>
        <taxon>Dikarya</taxon>
        <taxon>Ascomycota</taxon>
        <taxon>Pezizomycotina</taxon>
        <taxon>Leotiomycetes</taxon>
        <taxon>Helotiales</taxon>
        <taxon>Dermateaceae</taxon>
        <taxon>Coleophoma</taxon>
    </lineage>
</organism>
<dbReference type="GO" id="GO:0001228">
    <property type="term" value="F:DNA-binding transcription activator activity, RNA polymerase II-specific"/>
    <property type="evidence" value="ECO:0007669"/>
    <property type="project" value="TreeGrafter"/>
</dbReference>
<comment type="caution">
    <text evidence="1">The sequence shown here is derived from an EMBL/GenBank/DDBJ whole genome shotgun (WGS) entry which is preliminary data.</text>
</comment>
<gene>
    <name evidence="1" type="ORF">BP5796_09046</name>
</gene>
<dbReference type="PANTHER" id="PTHR47784:SF5">
    <property type="entry name" value="STEROL UPTAKE CONTROL PROTEIN 2"/>
    <property type="match status" value="1"/>
</dbReference>
<dbReference type="OrthoDB" id="5386330at2759"/>